<dbReference type="InterPro" id="IPR003439">
    <property type="entry name" value="ABC_transporter-like_ATP-bd"/>
</dbReference>
<accession>M5E0V1</accession>
<dbReference type="RefSeq" id="WP_005489124.1">
    <property type="nucleotide sequence ID" value="NZ_CAUI01000019.1"/>
</dbReference>
<dbReference type="STRING" id="1293054.HSACCH_01621"/>
<dbReference type="SUPFAM" id="SSF52540">
    <property type="entry name" value="P-loop containing nucleoside triphosphate hydrolases"/>
    <property type="match status" value="1"/>
</dbReference>
<keyword evidence="3" id="KW-0067">ATP-binding</keyword>
<gene>
    <name evidence="6" type="ORF">HSACCH_01621</name>
</gene>
<evidence type="ECO:0000313" key="7">
    <source>
        <dbReference type="Proteomes" id="UP000012063"/>
    </source>
</evidence>
<dbReference type="Pfam" id="PF00005">
    <property type="entry name" value="ABC_tran"/>
    <property type="match status" value="1"/>
</dbReference>
<reference evidence="7" key="1">
    <citation type="journal article" date="2013" name="Genome Announc.">
        <title>Genome Sequence of Halanaerobium saccharolyticum subsp. saccharolyticum Strain DSM 6643T, a Halophilic Hydrogen-Producing Bacterium.</title>
        <authorList>
            <person name="Kivisto A."/>
            <person name="Larjo A."/>
            <person name="Ciranna A."/>
            <person name="Santala V."/>
            <person name="Roos C."/>
            <person name="Karp M."/>
        </authorList>
    </citation>
    <scope>NUCLEOTIDE SEQUENCE [LARGE SCALE GENOMIC DNA]</scope>
    <source>
        <strain evidence="7">DSM 6643</strain>
    </source>
</reference>
<dbReference type="InterPro" id="IPR003593">
    <property type="entry name" value="AAA+_ATPase"/>
</dbReference>
<keyword evidence="1" id="KW-0813">Transport</keyword>
<dbReference type="Gene3D" id="3.40.50.300">
    <property type="entry name" value="P-loop containing nucleotide triphosphate hydrolases"/>
    <property type="match status" value="1"/>
</dbReference>
<keyword evidence="7" id="KW-1185">Reference proteome</keyword>
<dbReference type="EMBL" id="CAUI01000019">
    <property type="protein sequence ID" value="CCU79814.1"/>
    <property type="molecule type" value="Genomic_DNA"/>
</dbReference>
<dbReference type="Proteomes" id="UP000012063">
    <property type="component" value="Unassembled WGS sequence"/>
</dbReference>
<dbReference type="PROSITE" id="PS50893">
    <property type="entry name" value="ABC_TRANSPORTER_2"/>
    <property type="match status" value="1"/>
</dbReference>
<evidence type="ECO:0000256" key="1">
    <source>
        <dbReference type="ARBA" id="ARBA00022448"/>
    </source>
</evidence>
<evidence type="ECO:0000313" key="6">
    <source>
        <dbReference type="EMBL" id="CCU79814.1"/>
    </source>
</evidence>
<protein>
    <submittedName>
        <fullName evidence="6">ABC transporter related</fullName>
    </submittedName>
</protein>
<evidence type="ECO:0000256" key="3">
    <source>
        <dbReference type="ARBA" id="ARBA00022840"/>
    </source>
</evidence>
<dbReference type="PANTHER" id="PTHR42794">
    <property type="entry name" value="HEMIN IMPORT ATP-BINDING PROTEIN HMUV"/>
    <property type="match status" value="1"/>
</dbReference>
<dbReference type="GO" id="GO:0005524">
    <property type="term" value="F:ATP binding"/>
    <property type="evidence" value="ECO:0007669"/>
    <property type="project" value="UniProtKB-KW"/>
</dbReference>
<dbReference type="InterPro" id="IPR017871">
    <property type="entry name" value="ABC_transporter-like_CS"/>
</dbReference>
<feature type="domain" description="ABC transporter" evidence="5">
    <location>
        <begin position="3"/>
        <end position="236"/>
    </location>
</feature>
<comment type="caution">
    <text evidence="6">The sequence shown here is derived from an EMBL/GenBank/DDBJ whole genome shotgun (WGS) entry which is preliminary data.</text>
</comment>
<dbReference type="PROSITE" id="PS00211">
    <property type="entry name" value="ABC_TRANSPORTER_1"/>
    <property type="match status" value="1"/>
</dbReference>
<dbReference type="PANTHER" id="PTHR42794:SF1">
    <property type="entry name" value="HEMIN IMPORT ATP-BINDING PROTEIN HMUV"/>
    <property type="match status" value="1"/>
</dbReference>
<name>M5E0V1_9FIRM</name>
<keyword evidence="2" id="KW-0547">Nucleotide-binding</keyword>
<dbReference type="CDD" id="cd03214">
    <property type="entry name" value="ABC_Iron-Siderophores_B12_Hemin"/>
    <property type="match status" value="1"/>
</dbReference>
<dbReference type="FunFam" id="3.40.50.300:FF:000134">
    <property type="entry name" value="Iron-enterobactin ABC transporter ATP-binding protein"/>
    <property type="match status" value="1"/>
</dbReference>
<dbReference type="eggNOG" id="COG1120">
    <property type="taxonomic scope" value="Bacteria"/>
</dbReference>
<evidence type="ECO:0000259" key="5">
    <source>
        <dbReference type="PROSITE" id="PS50893"/>
    </source>
</evidence>
<proteinExistence type="predicted"/>
<dbReference type="SMART" id="SM00382">
    <property type="entry name" value="AAA"/>
    <property type="match status" value="1"/>
</dbReference>
<organism evidence="6 7">
    <name type="scientific">Halanaerobium saccharolyticum subsp. saccharolyticum DSM 6643</name>
    <dbReference type="NCBI Taxonomy" id="1293054"/>
    <lineage>
        <taxon>Bacteria</taxon>
        <taxon>Bacillati</taxon>
        <taxon>Bacillota</taxon>
        <taxon>Clostridia</taxon>
        <taxon>Halanaerobiales</taxon>
        <taxon>Halanaerobiaceae</taxon>
        <taxon>Halanaerobium</taxon>
    </lineage>
</organism>
<keyword evidence="4" id="KW-1278">Translocase</keyword>
<evidence type="ECO:0000256" key="4">
    <source>
        <dbReference type="ARBA" id="ARBA00022967"/>
    </source>
</evidence>
<dbReference type="AlphaFoldDB" id="M5E0V1"/>
<dbReference type="GO" id="GO:0016887">
    <property type="term" value="F:ATP hydrolysis activity"/>
    <property type="evidence" value="ECO:0007669"/>
    <property type="project" value="InterPro"/>
</dbReference>
<dbReference type="InterPro" id="IPR027417">
    <property type="entry name" value="P-loop_NTPase"/>
</dbReference>
<sequence>MILKINSLNFAYKKEKVLKNISLEAQRGELITLIGPNGSGKSTLLKCINNYLKADQGSIELIGKDLEAFSMKELAKIIAYVPQAAENIFNCNVFETVLMGRKAHSSWKANHQDKEIAAKVISKMGLEKIAFKQINNLSGGQRQKIFIARAAAQAAELLLLDEPTNNLDLRHQLEIFNLIKKEVANGKTAIVTMHDLSLASRFSDRIIMLKEGYIFSDGSAASLSAAKINSVYGVEVSLKDHKGKKIIIPEKICV</sequence>
<evidence type="ECO:0000256" key="2">
    <source>
        <dbReference type="ARBA" id="ARBA00022741"/>
    </source>
</evidence>
<dbReference type="InParanoid" id="M5E0V1"/>